<dbReference type="SUPFAM" id="SSF56601">
    <property type="entry name" value="beta-lactamase/transpeptidase-like"/>
    <property type="match status" value="1"/>
</dbReference>
<evidence type="ECO:0000313" key="5">
    <source>
        <dbReference type="EMBL" id="EMR67483.1"/>
    </source>
</evidence>
<evidence type="ECO:0000256" key="2">
    <source>
        <dbReference type="SAM" id="SignalP"/>
    </source>
</evidence>
<dbReference type="PANTHER" id="PTHR22935">
    <property type="entry name" value="PENICILLIN-BINDING PROTEIN"/>
    <property type="match status" value="1"/>
</dbReference>
<dbReference type="PANTHER" id="PTHR22935:SF95">
    <property type="entry name" value="BETA-LACTAMASE-LIKE 1-RELATED"/>
    <property type="match status" value="1"/>
</dbReference>
<dbReference type="InterPro" id="IPR058664">
    <property type="entry name" value="ARB_00930-like_C"/>
</dbReference>
<organism evidence="5 6">
    <name type="scientific">Eutypa lata (strain UCR-EL1)</name>
    <name type="common">Grapevine dieback disease fungus</name>
    <name type="synonym">Eutypa armeniacae</name>
    <dbReference type="NCBI Taxonomy" id="1287681"/>
    <lineage>
        <taxon>Eukaryota</taxon>
        <taxon>Fungi</taxon>
        <taxon>Dikarya</taxon>
        <taxon>Ascomycota</taxon>
        <taxon>Pezizomycotina</taxon>
        <taxon>Sordariomycetes</taxon>
        <taxon>Xylariomycetidae</taxon>
        <taxon>Xylariales</taxon>
        <taxon>Diatrypaceae</taxon>
        <taxon>Eutypa</taxon>
    </lineage>
</organism>
<feature type="chain" id="PRO_5004084926" evidence="2">
    <location>
        <begin position="18"/>
        <end position="582"/>
    </location>
</feature>
<dbReference type="InterPro" id="IPR001466">
    <property type="entry name" value="Beta-lactam-related"/>
</dbReference>
<dbReference type="Pfam" id="PF26335">
    <property type="entry name" value="ARB_00930_C"/>
    <property type="match status" value="1"/>
</dbReference>
<gene>
    <name evidence="5" type="ORF">UCREL1_5515</name>
</gene>
<dbReference type="AlphaFoldDB" id="M7SSJ4"/>
<dbReference type="KEGG" id="ela:UCREL1_5515"/>
<dbReference type="InterPro" id="IPR051478">
    <property type="entry name" value="Beta-lactamase-like_AB/R"/>
</dbReference>
<keyword evidence="2" id="KW-0732">Signal</keyword>
<name>M7SSJ4_EUTLA</name>
<reference evidence="6" key="1">
    <citation type="journal article" date="2013" name="Genome Announc.">
        <title>Draft genome sequence of the grapevine dieback fungus Eutypa lata UCR-EL1.</title>
        <authorList>
            <person name="Blanco-Ulate B."/>
            <person name="Rolshausen P.E."/>
            <person name="Cantu D."/>
        </authorList>
    </citation>
    <scope>NUCLEOTIDE SEQUENCE [LARGE SCALE GENOMIC DNA]</scope>
    <source>
        <strain evidence="6">UCR-EL1</strain>
    </source>
</reference>
<evidence type="ECO:0000259" key="4">
    <source>
        <dbReference type="Pfam" id="PF26335"/>
    </source>
</evidence>
<evidence type="ECO:0000313" key="6">
    <source>
        <dbReference type="Proteomes" id="UP000012174"/>
    </source>
</evidence>
<dbReference type="Gene3D" id="3.40.710.10">
    <property type="entry name" value="DD-peptidase/beta-lactamase superfamily"/>
    <property type="match status" value="1"/>
</dbReference>
<evidence type="ECO:0000259" key="3">
    <source>
        <dbReference type="Pfam" id="PF00144"/>
    </source>
</evidence>
<accession>M7SSJ4</accession>
<dbReference type="HOGENOM" id="CLU_019706_2_1_1"/>
<dbReference type="eggNOG" id="ENOG502SJKK">
    <property type="taxonomic scope" value="Eukaryota"/>
</dbReference>
<feature type="signal peptide" evidence="2">
    <location>
        <begin position="1"/>
        <end position="17"/>
    </location>
</feature>
<dbReference type="OMA" id="SWRMMFT"/>
<evidence type="ECO:0000256" key="1">
    <source>
        <dbReference type="ARBA" id="ARBA00038473"/>
    </source>
</evidence>
<keyword evidence="6" id="KW-1185">Reference proteome</keyword>
<protein>
    <submittedName>
        <fullName evidence="5">Putative beta-lactamase family protein</fullName>
    </submittedName>
</protein>
<dbReference type="EMBL" id="KB706422">
    <property type="protein sequence ID" value="EMR67483.1"/>
    <property type="molecule type" value="Genomic_DNA"/>
</dbReference>
<dbReference type="Proteomes" id="UP000012174">
    <property type="component" value="Unassembled WGS sequence"/>
</dbReference>
<feature type="domain" description="Beta-lactamase-like ARB-00930-like C-terminal" evidence="4">
    <location>
        <begin position="431"/>
        <end position="581"/>
    </location>
</feature>
<dbReference type="InterPro" id="IPR012338">
    <property type="entry name" value="Beta-lactam/transpept-like"/>
</dbReference>
<dbReference type="Pfam" id="PF00144">
    <property type="entry name" value="Beta-lactamase"/>
    <property type="match status" value="1"/>
</dbReference>
<feature type="domain" description="Beta-lactamase-related" evidence="3">
    <location>
        <begin position="91"/>
        <end position="408"/>
    </location>
</feature>
<sequence length="582" mass="61841">MLSPYLALAGILPVALAAVNGACPPLGPVLPAPTNPSSHEAVQSAVASFEDAFKQNITAALNATGISVALQSIHEESPILELHHTPAYLNPNGTHEIDANSVYRLGSISKIFAVLSVLKLCDVKFDDPVTKYVPELRLLRGETSEADDITAVQWDQVTIGSLASHMSGIGTDLVADLATVMSGVPGSWTELGLPELNKTLLPNCAGVLGLPSCNRAQFFRDFGKRHPVYAPFTTPVYSNAASSILSFVVEAAVSDNSTYAGFVQSEIFAPLGMTNTTIHSGPEQDAWGFIPLGETWWGGSLGYEDAAGGFYSNTADLLRFGAGILKHEILDGAATRKWMKPVASTSSSGLAMGAPWEILRSTTATADGRLVEFYCKAGNLNTYNNMLCLIPDYDLVLTILSGGAESNNRLVDGTLSAVVKALLPAVEAAGRSQAATLIAGTYGDDATNSSVTLSVDEAGPGFEVSEWIVRGVDVIANYAGYGALSSSPTKDVTVNVRLYPTNLESGSRTAWRAVFDVGTPEEIAEYEDAMFWPNAGCATWGKMDRFVYQFRSIDEFAIETDEDGKGSAITLHGFQVDLKKKA</sequence>
<proteinExistence type="inferred from homology"/>
<dbReference type="OrthoDB" id="10250282at2759"/>
<comment type="similarity">
    <text evidence="1">Belongs to the beta-lactamase family.</text>
</comment>